<dbReference type="RefSeq" id="XP_037222453.1">
    <property type="nucleotide sequence ID" value="XM_037362161.1"/>
</dbReference>
<keyword evidence="3" id="KW-1185">Reference proteome</keyword>
<accession>A0A8H6WCJ4</accession>
<dbReference type="GeneID" id="59344677"/>
<dbReference type="AlphaFoldDB" id="A0A8H6WCJ4"/>
<comment type="caution">
    <text evidence="2">The sequence shown here is derived from an EMBL/GenBank/DDBJ whole genome shotgun (WGS) entry which is preliminary data.</text>
</comment>
<dbReference type="Proteomes" id="UP000636479">
    <property type="component" value="Unassembled WGS sequence"/>
</dbReference>
<evidence type="ECO:0000313" key="2">
    <source>
        <dbReference type="EMBL" id="KAF7307434.1"/>
    </source>
</evidence>
<dbReference type="SUPFAM" id="SSF56112">
    <property type="entry name" value="Protein kinase-like (PK-like)"/>
    <property type="match status" value="1"/>
</dbReference>
<evidence type="ECO:0000259" key="1">
    <source>
        <dbReference type="Pfam" id="PF01636"/>
    </source>
</evidence>
<dbReference type="Pfam" id="PF01636">
    <property type="entry name" value="APH"/>
    <property type="match status" value="1"/>
</dbReference>
<protein>
    <recommendedName>
        <fullName evidence="1">Aminoglycoside phosphotransferase domain-containing protein</fullName>
    </recommendedName>
</protein>
<reference evidence="2" key="1">
    <citation type="submission" date="2020-05" db="EMBL/GenBank/DDBJ databases">
        <title>Mycena genomes resolve the evolution of fungal bioluminescence.</title>
        <authorList>
            <person name="Tsai I.J."/>
        </authorList>
    </citation>
    <scope>NUCLEOTIDE SEQUENCE</scope>
    <source>
        <strain evidence="2">171206Taipei</strain>
    </source>
</reference>
<organism evidence="2 3">
    <name type="scientific">Mycena indigotica</name>
    <dbReference type="NCBI Taxonomy" id="2126181"/>
    <lineage>
        <taxon>Eukaryota</taxon>
        <taxon>Fungi</taxon>
        <taxon>Dikarya</taxon>
        <taxon>Basidiomycota</taxon>
        <taxon>Agaricomycotina</taxon>
        <taxon>Agaricomycetes</taxon>
        <taxon>Agaricomycetidae</taxon>
        <taxon>Agaricales</taxon>
        <taxon>Marasmiineae</taxon>
        <taxon>Mycenaceae</taxon>
        <taxon>Mycena</taxon>
    </lineage>
</organism>
<dbReference type="EMBL" id="JACAZF010000004">
    <property type="protein sequence ID" value="KAF7307434.1"/>
    <property type="molecule type" value="Genomic_DNA"/>
</dbReference>
<dbReference type="InterPro" id="IPR011009">
    <property type="entry name" value="Kinase-like_dom_sf"/>
</dbReference>
<dbReference type="OrthoDB" id="3250044at2759"/>
<dbReference type="InterPro" id="IPR002575">
    <property type="entry name" value="Aminoglycoside_PTrfase"/>
</dbReference>
<name>A0A8H6WCJ4_9AGAR</name>
<sequence length="316" mass="36004">MSTATLSEQPRYSCLPNIPEELQESERKAILEFFHAIPTVERRKTNIFYVTLPDRPAFAVKYAARDAGSDSNSTPRVPRVYHVLYDKPTYYYLLVMEKIPWPTIEACTDLPDEYTVPRVAAAVKWLFDQTPYVPPSLFGRISVPLEGERPLVWHRFFKDHEPSLAFVHAEALSKYVTAILSRYSRRRPFRPVSFADEPNVIYHSDVRKPNFLIDRDTGQICIIDFQHIGIFPQSFRTYGLLHYTDPLAAAVREALGLEITDTIRSMCTAAGCLVMTGGAPTFGLDEYGVQKKKYKRDLFKVNNVSAVDSEKLVSSP</sequence>
<gene>
    <name evidence="2" type="ORF">MIND_00537800</name>
</gene>
<evidence type="ECO:0000313" key="3">
    <source>
        <dbReference type="Proteomes" id="UP000636479"/>
    </source>
</evidence>
<feature type="domain" description="Aminoglycoside phosphotransferase" evidence="1">
    <location>
        <begin position="174"/>
        <end position="255"/>
    </location>
</feature>
<proteinExistence type="predicted"/>